<dbReference type="GO" id="GO:0019843">
    <property type="term" value="F:rRNA binding"/>
    <property type="evidence" value="ECO:0007669"/>
    <property type="project" value="UniProtKB-UniRule"/>
</dbReference>
<dbReference type="GO" id="GO:0006412">
    <property type="term" value="P:translation"/>
    <property type="evidence" value="ECO:0007669"/>
    <property type="project" value="UniProtKB-UniRule"/>
</dbReference>
<keyword evidence="2 7" id="KW-0699">rRNA-binding</keyword>
<feature type="region of interest" description="Disordered" evidence="11">
    <location>
        <begin position="116"/>
        <end position="151"/>
    </location>
</feature>
<evidence type="ECO:0000256" key="11">
    <source>
        <dbReference type="SAM" id="MobiDB-lite"/>
    </source>
</evidence>
<dbReference type="AlphaFoldDB" id="A0A2M7VED1"/>
<dbReference type="HAMAP" id="MF_01331_B">
    <property type="entry name" value="Ribosomal_uL22_B"/>
    <property type="match status" value="1"/>
</dbReference>
<dbReference type="GO" id="GO:0022625">
    <property type="term" value="C:cytosolic large ribosomal subunit"/>
    <property type="evidence" value="ECO:0007669"/>
    <property type="project" value="TreeGrafter"/>
</dbReference>
<evidence type="ECO:0000256" key="2">
    <source>
        <dbReference type="ARBA" id="ARBA00022730"/>
    </source>
</evidence>
<keyword evidence="5 7" id="KW-0687">Ribonucleoprotein</keyword>
<accession>A0A2M7VED1</accession>
<reference evidence="13" key="1">
    <citation type="submission" date="2017-09" db="EMBL/GenBank/DDBJ databases">
        <title>Depth-based differentiation of microbial function through sediment-hosted aquifers and enrichment of novel symbionts in the deep terrestrial subsurface.</title>
        <authorList>
            <person name="Probst A.J."/>
            <person name="Ladd B."/>
            <person name="Jarett J.K."/>
            <person name="Geller-Mcgrath D.E."/>
            <person name="Sieber C.M.K."/>
            <person name="Emerson J.B."/>
            <person name="Anantharaman K."/>
            <person name="Thomas B.C."/>
            <person name="Malmstrom R."/>
            <person name="Stieglmeier M."/>
            <person name="Klingl A."/>
            <person name="Woyke T."/>
            <person name="Ryan C.M."/>
            <person name="Banfield J.F."/>
        </authorList>
    </citation>
    <scope>NUCLEOTIDE SEQUENCE [LARGE SCALE GENOMIC DNA]</scope>
</reference>
<evidence type="ECO:0000256" key="8">
    <source>
        <dbReference type="RuleBase" id="RU004005"/>
    </source>
</evidence>
<feature type="compositionally biased region" description="Basic and acidic residues" evidence="11">
    <location>
        <begin position="135"/>
        <end position="144"/>
    </location>
</feature>
<dbReference type="PANTHER" id="PTHR13501">
    <property type="entry name" value="CHLOROPLAST 50S RIBOSOMAL PROTEIN L22-RELATED"/>
    <property type="match status" value="1"/>
</dbReference>
<evidence type="ECO:0000256" key="10">
    <source>
        <dbReference type="RuleBase" id="RU004008"/>
    </source>
</evidence>
<comment type="subunit">
    <text evidence="7 9">Part of the 50S ribosomal subunit.</text>
</comment>
<gene>
    <name evidence="7" type="primary">rplV</name>
    <name evidence="12" type="ORF">COX77_03260</name>
</gene>
<evidence type="ECO:0000313" key="13">
    <source>
        <dbReference type="Proteomes" id="UP000230405"/>
    </source>
</evidence>
<proteinExistence type="inferred from homology"/>
<dbReference type="Proteomes" id="UP000230405">
    <property type="component" value="Unassembled WGS sequence"/>
</dbReference>
<evidence type="ECO:0000256" key="7">
    <source>
        <dbReference type="HAMAP-Rule" id="MF_01331"/>
    </source>
</evidence>
<sequence>MDIKAIAQHQRLSSRRSRLVINMVRGKMVNEAITILRFSPSKPAKTVLKLLNSAIANAQHNFSLKSENLKIVRITADNGPVLKRHMPRAHGSASLIRKPLTHIAIYLQDQASDAKVKKEKIAKKETTSAQKINKKKPDTKEKKSIKLPFKK</sequence>
<dbReference type="InterPro" id="IPR047867">
    <property type="entry name" value="Ribosomal_uL22_bac/org-type"/>
</dbReference>
<evidence type="ECO:0000256" key="5">
    <source>
        <dbReference type="ARBA" id="ARBA00023274"/>
    </source>
</evidence>
<dbReference type="SUPFAM" id="SSF54843">
    <property type="entry name" value="Ribosomal protein L22"/>
    <property type="match status" value="1"/>
</dbReference>
<dbReference type="PANTHER" id="PTHR13501:SF8">
    <property type="entry name" value="LARGE RIBOSOMAL SUBUNIT PROTEIN UL22M"/>
    <property type="match status" value="1"/>
</dbReference>
<evidence type="ECO:0000256" key="9">
    <source>
        <dbReference type="RuleBase" id="RU004006"/>
    </source>
</evidence>
<dbReference type="CDD" id="cd00336">
    <property type="entry name" value="Ribosomal_L22"/>
    <property type="match status" value="1"/>
</dbReference>
<evidence type="ECO:0000313" key="12">
    <source>
        <dbReference type="EMBL" id="PIZ98855.1"/>
    </source>
</evidence>
<dbReference type="NCBIfam" id="TIGR01044">
    <property type="entry name" value="rplV_bact"/>
    <property type="match status" value="1"/>
</dbReference>
<name>A0A2M7VED1_9BACT</name>
<comment type="function">
    <text evidence="7 10">This protein binds specifically to 23S rRNA; its binding is stimulated by other ribosomal proteins, e.g., L4, L17, and L20. It is important during the early stages of 50S assembly. It makes multiple contacts with different domains of the 23S rRNA in the assembled 50S subunit and ribosome.</text>
</comment>
<dbReference type="InterPro" id="IPR001063">
    <property type="entry name" value="Ribosomal_uL22"/>
</dbReference>
<keyword evidence="4 7" id="KW-0689">Ribosomal protein</keyword>
<organism evidence="12 13">
    <name type="scientific">Candidatus Komeilibacteria bacterium CG_4_10_14_0_2_um_filter_37_10</name>
    <dbReference type="NCBI Taxonomy" id="1974470"/>
    <lineage>
        <taxon>Bacteria</taxon>
        <taxon>Candidatus Komeiliibacteriota</taxon>
    </lineage>
</organism>
<comment type="similarity">
    <text evidence="1 7 8">Belongs to the universal ribosomal protein uL22 family.</text>
</comment>
<comment type="caution">
    <text evidence="12">The sequence shown here is derived from an EMBL/GenBank/DDBJ whole genome shotgun (WGS) entry which is preliminary data.</text>
</comment>
<dbReference type="Gene3D" id="3.90.470.10">
    <property type="entry name" value="Ribosomal protein L22/L17"/>
    <property type="match status" value="1"/>
</dbReference>
<evidence type="ECO:0000256" key="1">
    <source>
        <dbReference type="ARBA" id="ARBA00009451"/>
    </source>
</evidence>
<protein>
    <recommendedName>
        <fullName evidence="6 7">Large ribosomal subunit protein uL22</fullName>
    </recommendedName>
</protein>
<evidence type="ECO:0000256" key="4">
    <source>
        <dbReference type="ARBA" id="ARBA00022980"/>
    </source>
</evidence>
<comment type="function">
    <text evidence="7">The globular domain of the protein is located near the polypeptide exit tunnel on the outside of the subunit, while an extended beta-hairpin is found that lines the wall of the exit tunnel in the center of the 70S ribosome.</text>
</comment>
<keyword evidence="3 7" id="KW-0694">RNA-binding</keyword>
<dbReference type="EMBL" id="PFPO01000060">
    <property type="protein sequence ID" value="PIZ98855.1"/>
    <property type="molecule type" value="Genomic_DNA"/>
</dbReference>
<dbReference type="InterPro" id="IPR005727">
    <property type="entry name" value="Ribosomal_uL22_bac/chlpt-type"/>
</dbReference>
<dbReference type="GO" id="GO:0003735">
    <property type="term" value="F:structural constituent of ribosome"/>
    <property type="evidence" value="ECO:0007669"/>
    <property type="project" value="InterPro"/>
</dbReference>
<evidence type="ECO:0000256" key="6">
    <source>
        <dbReference type="ARBA" id="ARBA00035207"/>
    </source>
</evidence>
<dbReference type="InterPro" id="IPR036394">
    <property type="entry name" value="Ribosomal_uL22_sf"/>
</dbReference>
<evidence type="ECO:0000256" key="3">
    <source>
        <dbReference type="ARBA" id="ARBA00022884"/>
    </source>
</evidence>
<dbReference type="Pfam" id="PF00237">
    <property type="entry name" value="Ribosomal_L22"/>
    <property type="match status" value="1"/>
</dbReference>